<dbReference type="EMBL" id="JBHUCO010000011">
    <property type="protein sequence ID" value="MFD1517772.1"/>
    <property type="molecule type" value="Genomic_DNA"/>
</dbReference>
<dbReference type="InterPro" id="IPR006674">
    <property type="entry name" value="HD_domain"/>
</dbReference>
<dbReference type="CDD" id="cd00077">
    <property type="entry name" value="HDc"/>
    <property type="match status" value="1"/>
</dbReference>
<evidence type="ECO:0000259" key="1">
    <source>
        <dbReference type="Pfam" id="PF01966"/>
    </source>
</evidence>
<organism evidence="2 3">
    <name type="scientific">Pseudonocardia yunnanensis</name>
    <dbReference type="NCBI Taxonomy" id="58107"/>
    <lineage>
        <taxon>Bacteria</taxon>
        <taxon>Bacillati</taxon>
        <taxon>Actinomycetota</taxon>
        <taxon>Actinomycetes</taxon>
        <taxon>Pseudonocardiales</taxon>
        <taxon>Pseudonocardiaceae</taxon>
        <taxon>Pseudonocardia</taxon>
    </lineage>
</organism>
<protein>
    <submittedName>
        <fullName evidence="2">HD domain-containing protein</fullName>
    </submittedName>
</protein>
<gene>
    <name evidence="2" type="ORF">ACFSJD_09750</name>
</gene>
<dbReference type="PANTHER" id="PTHR35569:SF1">
    <property type="entry name" value="CYANAMIDE HYDRATASE DDI2-RELATED"/>
    <property type="match status" value="1"/>
</dbReference>
<comment type="caution">
    <text evidence="2">The sequence shown here is derived from an EMBL/GenBank/DDBJ whole genome shotgun (WGS) entry which is preliminary data.</text>
</comment>
<proteinExistence type="predicted"/>
<evidence type="ECO:0000313" key="2">
    <source>
        <dbReference type="EMBL" id="MFD1517772.1"/>
    </source>
</evidence>
<evidence type="ECO:0000313" key="3">
    <source>
        <dbReference type="Proteomes" id="UP001597114"/>
    </source>
</evidence>
<dbReference type="SUPFAM" id="SSF109604">
    <property type="entry name" value="HD-domain/PDEase-like"/>
    <property type="match status" value="1"/>
</dbReference>
<reference evidence="3" key="1">
    <citation type="journal article" date="2019" name="Int. J. Syst. Evol. Microbiol.">
        <title>The Global Catalogue of Microorganisms (GCM) 10K type strain sequencing project: providing services to taxonomists for standard genome sequencing and annotation.</title>
        <authorList>
            <consortium name="The Broad Institute Genomics Platform"/>
            <consortium name="The Broad Institute Genome Sequencing Center for Infectious Disease"/>
            <person name="Wu L."/>
            <person name="Ma J."/>
        </authorList>
    </citation>
    <scope>NUCLEOTIDE SEQUENCE [LARGE SCALE GENOMIC DNA]</scope>
    <source>
        <strain evidence="3">CCM 7043</strain>
    </source>
</reference>
<dbReference type="PANTHER" id="PTHR35569">
    <property type="entry name" value="CYANAMIDE HYDRATASE DDI2-RELATED"/>
    <property type="match status" value="1"/>
</dbReference>
<keyword evidence="3" id="KW-1185">Reference proteome</keyword>
<sequence>MSESVAGVAIPDSQIANETTAFIQDAESPLLYHHSRRTYLFGVLHGQRLGIKADPELLYVAAMFHDLGLVEGHRNLTQRFEVDGADAARDFLLAHDVPADAARLVWLSVALHSTHGIPRFMEPEVALLAAGVRVDVDGAGMDLLDPAAIEEIIAVHPRCDFKRQGLKTIAEGVKDRPDTLLGTIASDMLARYSPDFKRVDFVDVVRNNAWPE</sequence>
<dbReference type="Pfam" id="PF01966">
    <property type="entry name" value="HD"/>
    <property type="match status" value="1"/>
</dbReference>
<dbReference type="InterPro" id="IPR003607">
    <property type="entry name" value="HD/PDEase_dom"/>
</dbReference>
<dbReference type="RefSeq" id="WP_344724537.1">
    <property type="nucleotide sequence ID" value="NZ_BAAAUS010000026.1"/>
</dbReference>
<dbReference type="Gene3D" id="1.10.3210.10">
    <property type="entry name" value="Hypothetical protein af1432"/>
    <property type="match status" value="1"/>
</dbReference>
<feature type="domain" description="HD" evidence="1">
    <location>
        <begin position="32"/>
        <end position="113"/>
    </location>
</feature>
<dbReference type="Proteomes" id="UP001597114">
    <property type="component" value="Unassembled WGS sequence"/>
</dbReference>
<name>A0ABW4ETI0_9PSEU</name>
<accession>A0ABW4ETI0</accession>